<evidence type="ECO:0000313" key="9">
    <source>
        <dbReference type="Proteomes" id="UP000187735"/>
    </source>
</evidence>
<organism evidence="8 9">
    <name type="scientific">Fuerstiella marisgermanici</name>
    <dbReference type="NCBI Taxonomy" id="1891926"/>
    <lineage>
        <taxon>Bacteria</taxon>
        <taxon>Pseudomonadati</taxon>
        <taxon>Planctomycetota</taxon>
        <taxon>Planctomycetia</taxon>
        <taxon>Planctomycetales</taxon>
        <taxon>Planctomycetaceae</taxon>
        <taxon>Fuerstiella</taxon>
    </lineage>
</organism>
<dbReference type="GO" id="GO:0005886">
    <property type="term" value="C:plasma membrane"/>
    <property type="evidence" value="ECO:0007669"/>
    <property type="project" value="UniProtKB-SubCell"/>
</dbReference>
<comment type="subcellular location">
    <subcellularLocation>
        <location evidence="1">Cell membrane</location>
        <topology evidence="1">Multi-pass membrane protein</topology>
    </subcellularLocation>
</comment>
<protein>
    <recommendedName>
        <fullName evidence="10">DUF350 domain-containing protein</fullName>
    </recommendedName>
</protein>
<dbReference type="InterPro" id="IPR007140">
    <property type="entry name" value="DUF350"/>
</dbReference>
<dbReference type="AlphaFoldDB" id="A0A1P8WHF1"/>
<feature type="transmembrane region" description="Helical" evidence="7">
    <location>
        <begin position="6"/>
        <end position="30"/>
    </location>
</feature>
<dbReference type="EMBL" id="CP017641">
    <property type="protein sequence ID" value="APZ93482.1"/>
    <property type="molecule type" value="Genomic_DNA"/>
</dbReference>
<name>A0A1P8WHF1_9PLAN</name>
<keyword evidence="4 7" id="KW-0812">Transmembrane</keyword>
<reference evidence="8 9" key="1">
    <citation type="journal article" date="2016" name="Front. Microbiol.">
        <title>Fuerstia marisgermanicae gen. nov., sp. nov., an Unusual Member of the Phylum Planctomycetes from the German Wadden Sea.</title>
        <authorList>
            <person name="Kohn T."/>
            <person name="Heuer A."/>
            <person name="Jogler M."/>
            <person name="Vollmers J."/>
            <person name="Boedeker C."/>
            <person name="Bunk B."/>
            <person name="Rast P."/>
            <person name="Borchert D."/>
            <person name="Glockner I."/>
            <person name="Freese H.M."/>
            <person name="Klenk H.P."/>
            <person name="Overmann J."/>
            <person name="Kaster A.K."/>
            <person name="Rohde M."/>
            <person name="Wiegand S."/>
            <person name="Jogler C."/>
        </authorList>
    </citation>
    <scope>NUCLEOTIDE SEQUENCE [LARGE SCALE GENOMIC DNA]</scope>
    <source>
        <strain evidence="8 9">NH11</strain>
    </source>
</reference>
<evidence type="ECO:0000256" key="2">
    <source>
        <dbReference type="ARBA" id="ARBA00005779"/>
    </source>
</evidence>
<dbReference type="STRING" id="1891926.Fuma_03100"/>
<feature type="transmembrane region" description="Helical" evidence="7">
    <location>
        <begin position="51"/>
        <end position="72"/>
    </location>
</feature>
<sequence precursor="true">MPDIMYAYLVTFGWAIVGSVSMGIGIIITLKMFDWSTRDVDEWELVKQGNIPIAIILAAVVLSLGIVVSSVITP</sequence>
<evidence type="ECO:0000256" key="3">
    <source>
        <dbReference type="ARBA" id="ARBA00022475"/>
    </source>
</evidence>
<dbReference type="RefSeq" id="WP_077024936.1">
    <property type="nucleotide sequence ID" value="NZ_CP017641.1"/>
</dbReference>
<evidence type="ECO:0000313" key="8">
    <source>
        <dbReference type="EMBL" id="APZ93482.1"/>
    </source>
</evidence>
<evidence type="ECO:0000256" key="6">
    <source>
        <dbReference type="ARBA" id="ARBA00023136"/>
    </source>
</evidence>
<dbReference type="KEGG" id="fmr:Fuma_03100"/>
<keyword evidence="5 7" id="KW-1133">Transmembrane helix</keyword>
<gene>
    <name evidence="8" type="ORF">Fuma_03100</name>
</gene>
<evidence type="ECO:0008006" key="10">
    <source>
        <dbReference type="Google" id="ProtNLM"/>
    </source>
</evidence>
<keyword evidence="9" id="KW-1185">Reference proteome</keyword>
<evidence type="ECO:0000256" key="4">
    <source>
        <dbReference type="ARBA" id="ARBA00022692"/>
    </source>
</evidence>
<keyword evidence="6 7" id="KW-0472">Membrane</keyword>
<evidence type="ECO:0000256" key="7">
    <source>
        <dbReference type="SAM" id="Phobius"/>
    </source>
</evidence>
<dbReference type="Pfam" id="PF03994">
    <property type="entry name" value="DUF350"/>
    <property type="match status" value="1"/>
</dbReference>
<evidence type="ECO:0000256" key="1">
    <source>
        <dbReference type="ARBA" id="ARBA00004651"/>
    </source>
</evidence>
<evidence type="ECO:0000256" key="5">
    <source>
        <dbReference type="ARBA" id="ARBA00022989"/>
    </source>
</evidence>
<accession>A0A1P8WHF1</accession>
<dbReference type="Proteomes" id="UP000187735">
    <property type="component" value="Chromosome"/>
</dbReference>
<keyword evidence="3" id="KW-1003">Cell membrane</keyword>
<proteinExistence type="inferred from homology"/>
<comment type="similarity">
    <text evidence="2">Belongs to the UPF0719 family.</text>
</comment>